<keyword evidence="1" id="KW-0121">Carboxypeptidase</keyword>
<dbReference type="EMBL" id="QLLK01000009">
    <property type="protein sequence ID" value="RAI87069.1"/>
    <property type="molecule type" value="Genomic_DNA"/>
</dbReference>
<dbReference type="Gene3D" id="2.60.40.1120">
    <property type="entry name" value="Carboxypeptidase-like, regulatory domain"/>
    <property type="match status" value="1"/>
</dbReference>
<sequence>MKNTSIDSHKRKLRRINIGVIVSFCLFLGGLAFSISKLTAAPDTEQVEYEKTVKGLIVSSENKPIPGAVIKVKDATTGTVANIEGNFWLDLEKFNEETVTLKISMIDYESTEMLVNTKKLPKDLGKITLKKEVE</sequence>
<protein>
    <submittedName>
        <fullName evidence="1">Carboxypeptidase-like protein</fullName>
    </submittedName>
</protein>
<evidence type="ECO:0000313" key="2">
    <source>
        <dbReference type="Proteomes" id="UP000249610"/>
    </source>
</evidence>
<proteinExistence type="predicted"/>
<name>A0A327P454_9BACT</name>
<dbReference type="AlphaFoldDB" id="A0A327P454"/>
<gene>
    <name evidence="1" type="ORF">LV83_03175</name>
</gene>
<dbReference type="RefSeq" id="WP_111612502.1">
    <property type="nucleotide sequence ID" value="NZ_CP187512.1"/>
</dbReference>
<dbReference type="OrthoDB" id="825554at2"/>
<reference evidence="1 2" key="1">
    <citation type="submission" date="2018-06" db="EMBL/GenBank/DDBJ databases">
        <title>Genomic Encyclopedia of Archaeal and Bacterial Type Strains, Phase II (KMG-II): from individual species to whole genera.</title>
        <authorList>
            <person name="Goeker M."/>
        </authorList>
    </citation>
    <scope>NUCLEOTIDE SEQUENCE [LARGE SCALE GENOMIC DNA]</scope>
    <source>
        <strain evidence="1 2">DSM 23446</strain>
    </source>
</reference>
<accession>A0A327P454</accession>
<comment type="caution">
    <text evidence="1">The sequence shown here is derived from an EMBL/GenBank/DDBJ whole genome shotgun (WGS) entry which is preliminary data.</text>
</comment>
<dbReference type="Pfam" id="PF13715">
    <property type="entry name" value="CarbopepD_reg_2"/>
    <property type="match status" value="1"/>
</dbReference>
<dbReference type="SUPFAM" id="SSF49464">
    <property type="entry name" value="Carboxypeptidase regulatory domain-like"/>
    <property type="match status" value="1"/>
</dbReference>
<evidence type="ECO:0000313" key="1">
    <source>
        <dbReference type="EMBL" id="RAI87069.1"/>
    </source>
</evidence>
<dbReference type="InterPro" id="IPR008969">
    <property type="entry name" value="CarboxyPept-like_regulatory"/>
</dbReference>
<keyword evidence="1" id="KW-0645">Protease</keyword>
<dbReference type="GO" id="GO:0004180">
    <property type="term" value="F:carboxypeptidase activity"/>
    <property type="evidence" value="ECO:0007669"/>
    <property type="project" value="UniProtKB-KW"/>
</dbReference>
<keyword evidence="2" id="KW-1185">Reference proteome</keyword>
<keyword evidence="1" id="KW-0378">Hydrolase</keyword>
<dbReference type="Proteomes" id="UP000249610">
    <property type="component" value="Unassembled WGS sequence"/>
</dbReference>
<organism evidence="1 2">
    <name type="scientific">Algoriphagus yeomjeoni</name>
    <dbReference type="NCBI Taxonomy" id="291403"/>
    <lineage>
        <taxon>Bacteria</taxon>
        <taxon>Pseudomonadati</taxon>
        <taxon>Bacteroidota</taxon>
        <taxon>Cytophagia</taxon>
        <taxon>Cytophagales</taxon>
        <taxon>Cyclobacteriaceae</taxon>
        <taxon>Algoriphagus</taxon>
    </lineage>
</organism>